<dbReference type="EMBL" id="AM265639">
    <property type="protein sequence ID" value="CAK25001.1"/>
    <property type="molecule type" value="Genomic_DNA"/>
</dbReference>
<sequence>MRKLTRTQLRGWSISHLTNAQGGLCPLCGKPIDYSIPREAVVDHDHDTGEIRGVLHRSCNAAEGKVSNAAGRWGAKSTSYADIVPFLENLVQYLKSTGTGLMYPGHKSPEEAAEAKRVKRNKAAAVRRAAAKVRTMPRKET</sequence>
<dbReference type="Proteomes" id="UP000002089">
    <property type="component" value="Segment"/>
</dbReference>
<dbReference type="SUPFAM" id="SSF54060">
    <property type="entry name" value="His-Me finger endonucleases"/>
    <property type="match status" value="1"/>
</dbReference>
<evidence type="ECO:0000256" key="1">
    <source>
        <dbReference type="SAM" id="MobiDB-lite"/>
    </source>
</evidence>
<protein>
    <submittedName>
        <fullName evidence="2">Putative DNA endonuclease</fullName>
    </submittedName>
</protein>
<feature type="compositionally biased region" description="Basic and acidic residues" evidence="1">
    <location>
        <begin position="107"/>
        <end position="116"/>
    </location>
</feature>
<dbReference type="Gene3D" id="3.40.1800.10">
    <property type="entry name" value="His-Me finger endonucleases"/>
    <property type="match status" value="1"/>
</dbReference>
<dbReference type="RefSeq" id="YP_001522874.1">
    <property type="nucleotide sequence ID" value="NC_009936.1"/>
</dbReference>
<feature type="compositionally biased region" description="Low complexity" evidence="1">
    <location>
        <begin position="123"/>
        <end position="134"/>
    </location>
</feature>
<dbReference type="InterPro" id="IPR038563">
    <property type="entry name" value="Endonuclease_7_sf"/>
</dbReference>
<dbReference type="Pfam" id="PF02945">
    <property type="entry name" value="Endonuclease_7"/>
    <property type="match status" value="1"/>
</dbReference>
<dbReference type="InterPro" id="IPR004211">
    <property type="entry name" value="Endonuclease_7"/>
</dbReference>
<keyword evidence="3" id="KW-1185">Reference proteome</keyword>
<dbReference type="OrthoDB" id="27676at10239"/>
<evidence type="ECO:0000313" key="3">
    <source>
        <dbReference type="Proteomes" id="UP000002089"/>
    </source>
</evidence>
<name>Q0E5Y1_9CAUD</name>
<organism evidence="2 3">
    <name type="scientific">Pseudomonas phage LKA1</name>
    <dbReference type="NCBI Taxonomy" id="386793"/>
    <lineage>
        <taxon>Viruses</taxon>
        <taxon>Duplodnaviria</taxon>
        <taxon>Heunggongvirae</taxon>
        <taxon>Uroviricota</taxon>
        <taxon>Caudoviricetes</taxon>
        <taxon>Autographivirales</taxon>
        <taxon>Autoscriptoviridae</taxon>
        <taxon>Stubburvirus</taxon>
        <taxon>Stubburvirus LKA1</taxon>
    </lineage>
</organism>
<keyword evidence="2" id="KW-0378">Hydrolase</keyword>
<accession>Q0E5Y1</accession>
<evidence type="ECO:0000313" key="2">
    <source>
        <dbReference type="EMBL" id="CAK25001.1"/>
    </source>
</evidence>
<feature type="region of interest" description="Disordered" evidence="1">
    <location>
        <begin position="105"/>
        <end position="141"/>
    </location>
</feature>
<gene>
    <name evidence="2" type="primary">gp33</name>
</gene>
<dbReference type="InterPro" id="IPR044925">
    <property type="entry name" value="His-Me_finger_sf"/>
</dbReference>
<dbReference type="GeneID" id="5687479"/>
<reference evidence="2 3" key="1">
    <citation type="journal article" date="2006" name="J. Bacteriol.">
        <title>Genomic analysis of Pseudomonas aeruginosa phages LKD16 and LKA1: establishment of the phiKMV subgroup within the T7 supergroup.</title>
        <authorList>
            <person name="Ceyssens P.J."/>
            <person name="Lavigne R."/>
            <person name="Mattheus W."/>
            <person name="Chibeu A."/>
            <person name="Hertveldt K."/>
            <person name="Mast J."/>
            <person name="Robben J."/>
            <person name="Volckaert G."/>
        </authorList>
    </citation>
    <scope>NUCLEOTIDE SEQUENCE</scope>
</reference>
<keyword evidence="2" id="KW-0540">Nuclease</keyword>
<keyword evidence="2" id="KW-0255">Endonuclease</keyword>
<dbReference type="KEGG" id="vg:5687479"/>
<dbReference type="GO" id="GO:0004519">
    <property type="term" value="F:endonuclease activity"/>
    <property type="evidence" value="ECO:0007669"/>
    <property type="project" value="UniProtKB-KW"/>
</dbReference>
<proteinExistence type="predicted"/>